<feature type="chain" id="PRO_5043123054" evidence="4">
    <location>
        <begin position="25"/>
        <end position="237"/>
    </location>
</feature>
<evidence type="ECO:0000256" key="3">
    <source>
        <dbReference type="SAM" id="MobiDB-lite"/>
    </source>
</evidence>
<dbReference type="Pfam" id="PF10262">
    <property type="entry name" value="Rdx"/>
    <property type="match status" value="1"/>
</dbReference>
<dbReference type="SUPFAM" id="SSF52833">
    <property type="entry name" value="Thioredoxin-like"/>
    <property type="match status" value="1"/>
</dbReference>
<dbReference type="InterPro" id="IPR019389">
    <property type="entry name" value="Selenoprotein_T"/>
</dbReference>
<dbReference type="Gene3D" id="3.40.30.10">
    <property type="entry name" value="Glutaredoxin"/>
    <property type="match status" value="1"/>
</dbReference>
<reference evidence="5 6" key="2">
    <citation type="submission" date="2018-10" db="EMBL/GenBank/DDBJ databases">
        <authorList>
            <consortium name="Pathogen Informatics"/>
        </authorList>
    </citation>
    <scope>NUCLEOTIDE SEQUENCE [LARGE SCALE GENOMIC DNA]</scope>
</reference>
<proteinExistence type="predicted"/>
<dbReference type="PANTHER" id="PTHR13544:SF0">
    <property type="entry name" value="THIOREDOXIN REDUCTASE-LIKE SELENOPROTEIN T"/>
    <property type="match status" value="1"/>
</dbReference>
<protein>
    <submittedName>
        <fullName evidence="7">SelT-like protein</fullName>
    </submittedName>
</protein>
<evidence type="ECO:0000313" key="5">
    <source>
        <dbReference type="EMBL" id="VDD96301.1"/>
    </source>
</evidence>
<evidence type="ECO:0000256" key="1">
    <source>
        <dbReference type="ARBA" id="ARBA00022729"/>
    </source>
</evidence>
<dbReference type="InterPro" id="IPR011893">
    <property type="entry name" value="Selenoprotein_Rdx-typ"/>
</dbReference>
<dbReference type="STRING" id="51028.A0A0N4VLK6"/>
<keyword evidence="2" id="KW-0676">Redox-active center</keyword>
<reference evidence="7" key="1">
    <citation type="submission" date="2017-02" db="UniProtKB">
        <authorList>
            <consortium name="WormBaseParasite"/>
        </authorList>
    </citation>
    <scope>IDENTIFICATION</scope>
</reference>
<dbReference type="GO" id="GO:0005789">
    <property type="term" value="C:endoplasmic reticulum membrane"/>
    <property type="evidence" value="ECO:0007669"/>
    <property type="project" value="TreeGrafter"/>
</dbReference>
<dbReference type="AlphaFoldDB" id="A0A0N4VLK6"/>
<feature type="compositionally biased region" description="Acidic residues" evidence="3">
    <location>
        <begin position="30"/>
        <end position="54"/>
    </location>
</feature>
<dbReference type="GO" id="GO:0045454">
    <property type="term" value="P:cell redox homeostasis"/>
    <property type="evidence" value="ECO:0007669"/>
    <property type="project" value="TreeGrafter"/>
</dbReference>
<dbReference type="OrthoDB" id="60822at2759"/>
<dbReference type="NCBIfam" id="TIGR02174">
    <property type="entry name" value="CXXU_selWTH"/>
    <property type="match status" value="1"/>
</dbReference>
<evidence type="ECO:0000313" key="6">
    <source>
        <dbReference type="Proteomes" id="UP000274131"/>
    </source>
</evidence>
<dbReference type="Proteomes" id="UP000274131">
    <property type="component" value="Unassembled WGS sequence"/>
</dbReference>
<evidence type="ECO:0000313" key="7">
    <source>
        <dbReference type="WBParaSite" id="EVEC_0001177401-mRNA-1"/>
    </source>
</evidence>
<dbReference type="EMBL" id="UXUI01011520">
    <property type="protein sequence ID" value="VDD96301.1"/>
    <property type="molecule type" value="Genomic_DNA"/>
</dbReference>
<evidence type="ECO:0000256" key="4">
    <source>
        <dbReference type="SAM" id="SignalP"/>
    </source>
</evidence>
<keyword evidence="6" id="KW-1185">Reference proteome</keyword>
<keyword evidence="1 4" id="KW-0732">Signal</keyword>
<dbReference type="InterPro" id="IPR036249">
    <property type="entry name" value="Thioredoxin-like_sf"/>
</dbReference>
<feature type="signal peptide" evidence="4">
    <location>
        <begin position="1"/>
        <end position="24"/>
    </location>
</feature>
<feature type="region of interest" description="Disordered" evidence="3">
    <location>
        <begin position="30"/>
        <end position="61"/>
    </location>
</feature>
<evidence type="ECO:0000256" key="2">
    <source>
        <dbReference type="ARBA" id="ARBA00023284"/>
    </source>
</evidence>
<dbReference type="PANTHER" id="PTHR13544">
    <property type="entry name" value="SELENOPROTEIN T"/>
    <property type="match status" value="1"/>
</dbReference>
<dbReference type="WBParaSite" id="EVEC_0001177401-mRNA-1">
    <property type="protein sequence ID" value="EVEC_0001177401-mRNA-1"/>
    <property type="gene ID" value="EVEC_0001177401"/>
</dbReference>
<name>A0A0N4VLK6_ENTVE</name>
<organism evidence="7">
    <name type="scientific">Enterobius vermicularis</name>
    <name type="common">Human pinworm</name>
    <dbReference type="NCBI Taxonomy" id="51028"/>
    <lineage>
        <taxon>Eukaryota</taxon>
        <taxon>Metazoa</taxon>
        <taxon>Ecdysozoa</taxon>
        <taxon>Nematoda</taxon>
        <taxon>Chromadorea</taxon>
        <taxon>Rhabditida</taxon>
        <taxon>Spirurina</taxon>
        <taxon>Oxyuridomorpha</taxon>
        <taxon>Oxyuroidea</taxon>
        <taxon>Oxyuridae</taxon>
        <taxon>Enterobius</taxon>
    </lineage>
</organism>
<sequence>MVMGRLGSAVFTLALILSLRDIYGNSQKDSDDEAFSEEFGDEEVTPLDSTDEGEIPVRKPTSHFTAPHTMKNLPVMKFSFCVSCGYRQAYDEFSKYVHEKYPTIKIEGQNYPPVLWKAIIAQVIAFSKIALIVLIVMGRDPFTSIGHPTPRIFDWALKNKISSCFMIFLLANTFEGALMSTGAFEIYLGGEQIWSKLESGRVPSPTELMQIIDRHMELQGAKVSLTSPTSKFHGTAT</sequence>
<dbReference type="GO" id="GO:0004791">
    <property type="term" value="F:thioredoxin-disulfide reductase (NADPH) activity"/>
    <property type="evidence" value="ECO:0007669"/>
    <property type="project" value="TreeGrafter"/>
</dbReference>
<accession>A0A0N4VLK6</accession>
<gene>
    <name evidence="5" type="ORF">EVEC_LOCUS11052</name>
</gene>